<feature type="short sequence motif" description="Meso-diaminopimelate recognition motif" evidence="7">
    <location>
        <begin position="406"/>
        <end position="409"/>
    </location>
</feature>
<evidence type="ECO:0000259" key="11">
    <source>
        <dbReference type="Pfam" id="PF08245"/>
    </source>
</evidence>
<feature type="binding site" evidence="7">
    <location>
        <position position="181"/>
    </location>
    <ligand>
        <name>UDP-N-acetyl-alpha-D-muramoyl-L-alanyl-D-glutamate</name>
        <dbReference type="ChEBI" id="CHEBI:83900"/>
    </ligand>
</feature>
<dbReference type="SUPFAM" id="SSF53623">
    <property type="entry name" value="MurD-like peptide ligases, catalytic domain"/>
    <property type="match status" value="1"/>
</dbReference>
<feature type="domain" description="Mur ligase central" evidence="11">
    <location>
        <begin position="110"/>
        <end position="311"/>
    </location>
</feature>
<dbReference type="InterPro" id="IPR036565">
    <property type="entry name" value="Mur-like_cat_sf"/>
</dbReference>
<dbReference type="GO" id="GO:0005524">
    <property type="term" value="F:ATP binding"/>
    <property type="evidence" value="ECO:0007669"/>
    <property type="project" value="UniProtKB-UniRule"/>
</dbReference>
<organism evidence="12 13">
    <name type="scientific">Candidatus Nanopelagicus abundans</name>
    <dbReference type="NCBI Taxonomy" id="1884916"/>
    <lineage>
        <taxon>Bacteria</taxon>
        <taxon>Bacillati</taxon>
        <taxon>Actinomycetota</taxon>
        <taxon>Actinomycetes</taxon>
        <taxon>Candidatus Nanopelagicales</taxon>
        <taxon>Candidatus Nanopelagicaceae</taxon>
        <taxon>Candidatus Nanopelagicus</taxon>
    </lineage>
</organism>
<dbReference type="GO" id="GO:0051301">
    <property type="term" value="P:cell division"/>
    <property type="evidence" value="ECO:0007669"/>
    <property type="project" value="UniProtKB-KW"/>
</dbReference>
<comment type="PTM">
    <text evidence="7">Carboxylation is probably crucial for Mg(2+) binding and, consequently, for the gamma-phosphate positioning of ATP.</text>
</comment>
<comment type="pathway">
    <text evidence="7 8">Cell wall biogenesis; peptidoglycan biosynthesis.</text>
</comment>
<evidence type="ECO:0000256" key="1">
    <source>
        <dbReference type="ARBA" id="ARBA00005898"/>
    </source>
</evidence>
<feature type="modified residue" description="N6-carboxylysine" evidence="7">
    <location>
        <position position="221"/>
    </location>
</feature>
<dbReference type="EMBL" id="CP016779">
    <property type="protein sequence ID" value="ASY23979.1"/>
    <property type="molecule type" value="Genomic_DNA"/>
</dbReference>
<dbReference type="Gene3D" id="3.40.1390.10">
    <property type="entry name" value="MurE/MurF, N-terminal domain"/>
    <property type="match status" value="1"/>
</dbReference>
<dbReference type="Gene3D" id="3.90.190.20">
    <property type="entry name" value="Mur ligase, C-terminal domain"/>
    <property type="match status" value="1"/>
</dbReference>
<keyword evidence="2 7" id="KW-0132">Cell division</keyword>
<dbReference type="KEGG" id="nab:B1sIIB91_03535"/>
<dbReference type="Pfam" id="PF01225">
    <property type="entry name" value="Mur_ligase"/>
    <property type="match status" value="1"/>
</dbReference>
<evidence type="ECO:0000256" key="4">
    <source>
        <dbReference type="ARBA" id="ARBA00022984"/>
    </source>
</evidence>
<feature type="domain" description="Mur ligase N-terminal catalytic" evidence="9">
    <location>
        <begin position="26"/>
        <end position="76"/>
    </location>
</feature>
<dbReference type="GO" id="GO:0008765">
    <property type="term" value="F:UDP-N-acetylmuramoylalanyl-D-glutamate-2,6-diaminopimelate ligase activity"/>
    <property type="evidence" value="ECO:0007669"/>
    <property type="project" value="UniProtKB-UniRule"/>
</dbReference>
<feature type="binding site" evidence="7">
    <location>
        <position position="189"/>
    </location>
    <ligand>
        <name>UDP-N-acetyl-alpha-D-muramoyl-L-alanyl-D-glutamate</name>
        <dbReference type="ChEBI" id="CHEBI:83900"/>
    </ligand>
</feature>
<feature type="domain" description="Mur ligase C-terminal" evidence="10">
    <location>
        <begin position="333"/>
        <end position="459"/>
    </location>
</feature>
<feature type="binding site" evidence="7">
    <location>
        <begin position="112"/>
        <end position="118"/>
    </location>
    <ligand>
        <name>ATP</name>
        <dbReference type="ChEBI" id="CHEBI:30616"/>
    </ligand>
</feature>
<feature type="binding site" evidence="7">
    <location>
        <position position="382"/>
    </location>
    <ligand>
        <name>meso-2,6-diaminopimelate</name>
        <dbReference type="ChEBI" id="CHEBI:57791"/>
    </ligand>
</feature>
<evidence type="ECO:0000259" key="10">
    <source>
        <dbReference type="Pfam" id="PF02875"/>
    </source>
</evidence>
<proteinExistence type="inferred from homology"/>
<keyword evidence="3 7" id="KW-0133">Cell shape</keyword>
<dbReference type="EC" id="6.3.2.13" evidence="7"/>
<dbReference type="Pfam" id="PF08245">
    <property type="entry name" value="Mur_ligase_M"/>
    <property type="match status" value="1"/>
</dbReference>
<keyword evidence="7" id="KW-0547">Nucleotide-binding</keyword>
<keyword evidence="7" id="KW-0963">Cytoplasm</keyword>
<keyword evidence="7 12" id="KW-0436">Ligase</keyword>
<dbReference type="NCBIfam" id="NF001126">
    <property type="entry name" value="PRK00139.1-4"/>
    <property type="match status" value="1"/>
</dbReference>
<dbReference type="GO" id="GO:0009252">
    <property type="term" value="P:peptidoglycan biosynthetic process"/>
    <property type="evidence" value="ECO:0007669"/>
    <property type="project" value="UniProtKB-UniRule"/>
</dbReference>
<evidence type="ECO:0000256" key="8">
    <source>
        <dbReference type="RuleBase" id="RU004135"/>
    </source>
</evidence>
<keyword evidence="7" id="KW-0067">ATP-binding</keyword>
<evidence type="ECO:0000256" key="3">
    <source>
        <dbReference type="ARBA" id="ARBA00022960"/>
    </source>
</evidence>
<feature type="binding site" evidence="7">
    <location>
        <begin position="154"/>
        <end position="155"/>
    </location>
    <ligand>
        <name>UDP-N-acetyl-alpha-D-muramoyl-L-alanyl-D-glutamate</name>
        <dbReference type="ChEBI" id="CHEBI:83900"/>
    </ligand>
</feature>
<dbReference type="InterPro" id="IPR036615">
    <property type="entry name" value="Mur_ligase_C_dom_sf"/>
</dbReference>
<evidence type="ECO:0000256" key="7">
    <source>
        <dbReference type="HAMAP-Rule" id="MF_00208"/>
    </source>
</evidence>
<keyword evidence="5 7" id="KW-0131">Cell cycle</keyword>
<evidence type="ECO:0000313" key="12">
    <source>
        <dbReference type="EMBL" id="ASY23979.1"/>
    </source>
</evidence>
<name>A0A249L4X2_9ACTN</name>
<comment type="cofactor">
    <cofactor evidence="7">
        <name>Mg(2+)</name>
        <dbReference type="ChEBI" id="CHEBI:18420"/>
    </cofactor>
</comment>
<evidence type="ECO:0000256" key="6">
    <source>
        <dbReference type="ARBA" id="ARBA00023316"/>
    </source>
</evidence>
<feature type="binding site" evidence="7">
    <location>
        <begin position="406"/>
        <end position="409"/>
    </location>
    <ligand>
        <name>meso-2,6-diaminopimelate</name>
        <dbReference type="ChEBI" id="CHEBI:57791"/>
    </ligand>
</feature>
<reference evidence="12 13" key="1">
    <citation type="submission" date="2016-07" db="EMBL/GenBank/DDBJ databases">
        <title>High microdiversification within the ubiquitous acI lineage of Actinobacteria.</title>
        <authorList>
            <person name="Neuenschwander S.M."/>
            <person name="Salcher M."/>
            <person name="Ghai R."/>
            <person name="Pernthaler J."/>
        </authorList>
    </citation>
    <scope>NUCLEOTIDE SEQUENCE [LARGE SCALE GENOMIC DNA]</scope>
    <source>
        <strain evidence="12">MMS-IIB-91</strain>
    </source>
</reference>
<dbReference type="Gene3D" id="3.40.1190.10">
    <property type="entry name" value="Mur-like, catalytic domain"/>
    <property type="match status" value="1"/>
</dbReference>
<dbReference type="GO" id="GO:0008360">
    <property type="term" value="P:regulation of cell shape"/>
    <property type="evidence" value="ECO:0007669"/>
    <property type="project" value="UniProtKB-KW"/>
</dbReference>
<accession>A0A249L4X2</accession>
<dbReference type="UniPathway" id="UPA00219"/>
<dbReference type="HAMAP" id="MF_00208">
    <property type="entry name" value="MurE"/>
    <property type="match status" value="1"/>
</dbReference>
<comment type="function">
    <text evidence="7">Catalyzes the addition of meso-diaminopimelic acid to the nucleotide precursor UDP-N-acetylmuramoyl-L-alanyl-D-glutamate (UMAG) in the biosynthesis of bacterial cell-wall peptidoglycan.</text>
</comment>
<dbReference type="InterPro" id="IPR035911">
    <property type="entry name" value="MurE/MurF_N"/>
</dbReference>
<dbReference type="GO" id="GO:0071555">
    <property type="term" value="P:cell wall organization"/>
    <property type="evidence" value="ECO:0007669"/>
    <property type="project" value="UniProtKB-KW"/>
</dbReference>
<sequence length="489" mass="52626">MSTRPAQVVQKSLSTFDKSIFDKDIKISGIAINAAQVKKGDIFVALAGTKTHGANFVDQAIQNGAVAVLSDKNLDLSIPSFIHPSPREILGELSAWVYEKPFTKLTAIGITGTNGKTTTSNILKQIWQLCGLNSGLIGTLGVEVGSQSLDGVRTTPEADELQALAALMVSKDLSHLVMEVSSHGLDQLRVKGAKFKVVGFSNLTQDHLDYHKNMDNYFSAKAKLFSKEYAESAVINIDDQYGLKLSKQLSIPTQTVSRDNKNANWYYEKVKPSHDGFEVEINSKDGKKISGKFPLIGEFNLDNLLLAVALASMAGLDEVKISSAITKLTSVPGRLEQIKVGQGFTALVDYAHTPDAVARVLEIAAKFTKGKVIAVLGCGGDRDISKRPLMGQALFIGSDKAIFTSDNPRSESVDEILKAMVAGIDLADKGFVIKDRRAAIDFAVAQASAGDCLLVLGKGHESGQEVNGIITTFDDRIELADSIKQALKK</sequence>
<dbReference type="GO" id="GO:0000287">
    <property type="term" value="F:magnesium ion binding"/>
    <property type="evidence" value="ECO:0007669"/>
    <property type="project" value="UniProtKB-UniRule"/>
</dbReference>
<protein>
    <recommendedName>
        <fullName evidence="7">UDP-N-acetylmuramoyl-L-alanyl-D-glutamate--2,6-diaminopimelate ligase</fullName>
        <ecNumber evidence="7">6.3.2.13</ecNumber>
    </recommendedName>
    <alternativeName>
        <fullName evidence="7">Meso-A2pm-adding enzyme</fullName>
    </alternativeName>
    <alternativeName>
        <fullName evidence="7">Meso-diaminopimelate-adding enzyme</fullName>
    </alternativeName>
    <alternativeName>
        <fullName evidence="7">UDP-MurNAc-L-Ala-D-Glu:meso-diaminopimelate ligase</fullName>
    </alternativeName>
    <alternativeName>
        <fullName evidence="7">UDP-MurNAc-tripeptide synthetase</fullName>
    </alternativeName>
    <alternativeName>
        <fullName evidence="7">UDP-N-acetylmuramyl-tripeptide synthetase</fullName>
    </alternativeName>
</protein>
<evidence type="ECO:0000256" key="5">
    <source>
        <dbReference type="ARBA" id="ARBA00023306"/>
    </source>
</evidence>
<gene>
    <name evidence="7" type="primary">murE</name>
    <name evidence="12" type="ORF">B1sIIB91_03535</name>
</gene>
<feature type="binding site" evidence="7">
    <location>
        <position position="457"/>
    </location>
    <ligand>
        <name>meso-2,6-diaminopimelate</name>
        <dbReference type="ChEBI" id="CHEBI:57791"/>
    </ligand>
</feature>
<dbReference type="GO" id="GO:0005737">
    <property type="term" value="C:cytoplasm"/>
    <property type="evidence" value="ECO:0007669"/>
    <property type="project" value="UniProtKB-SubCell"/>
</dbReference>
<feature type="binding site" evidence="7">
    <location>
        <position position="461"/>
    </location>
    <ligand>
        <name>meso-2,6-diaminopimelate</name>
        <dbReference type="ChEBI" id="CHEBI:57791"/>
    </ligand>
</feature>
<comment type="subcellular location">
    <subcellularLocation>
        <location evidence="7 8">Cytoplasm</location>
    </subcellularLocation>
</comment>
<keyword evidence="7" id="KW-0460">Magnesium</keyword>
<keyword evidence="13" id="KW-1185">Reference proteome</keyword>
<dbReference type="InterPro" id="IPR013221">
    <property type="entry name" value="Mur_ligase_cen"/>
</dbReference>
<dbReference type="SUPFAM" id="SSF53244">
    <property type="entry name" value="MurD-like peptide ligases, peptide-binding domain"/>
    <property type="match status" value="1"/>
</dbReference>
<dbReference type="NCBIfam" id="TIGR01085">
    <property type="entry name" value="murE"/>
    <property type="match status" value="1"/>
</dbReference>
<dbReference type="SUPFAM" id="SSF63418">
    <property type="entry name" value="MurE/MurF N-terminal domain"/>
    <property type="match status" value="1"/>
</dbReference>
<comment type="similarity">
    <text evidence="1 7">Belongs to the MurCDEF family. MurE subfamily.</text>
</comment>
<dbReference type="PANTHER" id="PTHR23135">
    <property type="entry name" value="MUR LIGASE FAMILY MEMBER"/>
    <property type="match status" value="1"/>
</dbReference>
<comment type="catalytic activity">
    <reaction evidence="7">
        <text>UDP-N-acetyl-alpha-D-muramoyl-L-alanyl-D-glutamate + meso-2,6-diaminopimelate + ATP = UDP-N-acetyl-alpha-D-muramoyl-L-alanyl-gamma-D-glutamyl-meso-2,6-diaminopimelate + ADP + phosphate + H(+)</text>
        <dbReference type="Rhea" id="RHEA:23676"/>
        <dbReference type="ChEBI" id="CHEBI:15378"/>
        <dbReference type="ChEBI" id="CHEBI:30616"/>
        <dbReference type="ChEBI" id="CHEBI:43474"/>
        <dbReference type="ChEBI" id="CHEBI:57791"/>
        <dbReference type="ChEBI" id="CHEBI:83900"/>
        <dbReference type="ChEBI" id="CHEBI:83905"/>
        <dbReference type="ChEBI" id="CHEBI:456216"/>
        <dbReference type="EC" id="6.3.2.13"/>
    </reaction>
</comment>
<dbReference type="AlphaFoldDB" id="A0A249L4X2"/>
<keyword evidence="4 7" id="KW-0573">Peptidoglycan synthesis</keyword>
<dbReference type="OrthoDB" id="9800958at2"/>
<evidence type="ECO:0000313" key="13">
    <source>
        <dbReference type="Proteomes" id="UP000217210"/>
    </source>
</evidence>
<evidence type="ECO:0000259" key="9">
    <source>
        <dbReference type="Pfam" id="PF01225"/>
    </source>
</evidence>
<dbReference type="InterPro" id="IPR005761">
    <property type="entry name" value="UDP-N-AcMur-Glu-dNH2Pim_ligase"/>
</dbReference>
<keyword evidence="6 7" id="KW-0961">Cell wall biogenesis/degradation</keyword>
<feature type="binding site" evidence="7">
    <location>
        <position position="187"/>
    </location>
    <ligand>
        <name>UDP-N-acetyl-alpha-D-muramoyl-L-alanyl-D-glutamate</name>
        <dbReference type="ChEBI" id="CHEBI:83900"/>
    </ligand>
</feature>
<dbReference type="InterPro" id="IPR000713">
    <property type="entry name" value="Mur_ligase_N"/>
</dbReference>
<evidence type="ECO:0000256" key="2">
    <source>
        <dbReference type="ARBA" id="ARBA00022618"/>
    </source>
</evidence>
<comment type="caution">
    <text evidence="7">Lacks conserved residue(s) required for the propagation of feature annotation.</text>
</comment>
<dbReference type="InterPro" id="IPR004101">
    <property type="entry name" value="Mur_ligase_C"/>
</dbReference>
<dbReference type="NCBIfam" id="NF001124">
    <property type="entry name" value="PRK00139.1-2"/>
    <property type="match status" value="1"/>
</dbReference>
<dbReference type="RefSeq" id="WP_095688240.1">
    <property type="nucleotide sequence ID" value="NZ_CP016779.1"/>
</dbReference>
<dbReference type="Proteomes" id="UP000217210">
    <property type="component" value="Chromosome"/>
</dbReference>
<dbReference type="PANTHER" id="PTHR23135:SF4">
    <property type="entry name" value="UDP-N-ACETYLMURAMOYL-L-ALANYL-D-GLUTAMATE--2,6-DIAMINOPIMELATE LIGASE MURE HOMOLOG, CHLOROPLASTIC"/>
    <property type="match status" value="1"/>
</dbReference>
<dbReference type="Pfam" id="PF02875">
    <property type="entry name" value="Mur_ligase_C"/>
    <property type="match status" value="1"/>
</dbReference>